<gene>
    <name evidence="19" type="primary">TAM41</name>
    <name evidence="19" type="ORF">C6P45_001679</name>
</gene>
<evidence type="ECO:0000256" key="15">
    <source>
        <dbReference type="ARBA" id="ARBA00023136"/>
    </source>
</evidence>
<keyword evidence="11" id="KW-0999">Mitochondrion inner membrane</keyword>
<evidence type="ECO:0000256" key="18">
    <source>
        <dbReference type="ARBA" id="ARBA00029893"/>
    </source>
</evidence>
<dbReference type="InterPro" id="IPR015222">
    <property type="entry name" value="Tam41"/>
</dbReference>
<dbReference type="Pfam" id="PF09139">
    <property type="entry name" value="Tam41_Mmp37"/>
    <property type="match status" value="2"/>
</dbReference>
<evidence type="ECO:0000256" key="10">
    <source>
        <dbReference type="ARBA" id="ARBA00022695"/>
    </source>
</evidence>
<comment type="pathway">
    <text evidence="3">Phospholipid metabolism; CDP-diacylglycerol biosynthesis; CDP-diacylglycerol from sn-glycerol 3-phosphate: step 3/3.</text>
</comment>
<evidence type="ECO:0000256" key="7">
    <source>
        <dbReference type="ARBA" id="ARBA00018337"/>
    </source>
</evidence>
<keyword evidence="17" id="KW-1208">Phospholipid metabolism</keyword>
<evidence type="ECO:0000256" key="12">
    <source>
        <dbReference type="ARBA" id="ARBA00022842"/>
    </source>
</evidence>
<evidence type="ECO:0000256" key="16">
    <source>
        <dbReference type="ARBA" id="ARBA00023209"/>
    </source>
</evidence>
<organism evidence="19 20">
    <name type="scientific">Maudiozyma exigua</name>
    <name type="common">Yeast</name>
    <name type="synonym">Kazachstania exigua</name>
    <dbReference type="NCBI Taxonomy" id="34358"/>
    <lineage>
        <taxon>Eukaryota</taxon>
        <taxon>Fungi</taxon>
        <taxon>Dikarya</taxon>
        <taxon>Ascomycota</taxon>
        <taxon>Saccharomycotina</taxon>
        <taxon>Saccharomycetes</taxon>
        <taxon>Saccharomycetales</taxon>
        <taxon>Saccharomycetaceae</taxon>
        <taxon>Maudiozyma</taxon>
    </lineage>
</organism>
<comment type="caution">
    <text evidence="19">The sequence shown here is derived from an EMBL/GenBank/DDBJ whole genome shotgun (WGS) entry which is preliminary data.</text>
</comment>
<dbReference type="GO" id="GO:0004605">
    <property type="term" value="F:phosphatidate cytidylyltransferase activity"/>
    <property type="evidence" value="ECO:0007669"/>
    <property type="project" value="UniProtKB-EC"/>
</dbReference>
<dbReference type="PIRSF" id="PIRSF028840">
    <property type="entry name" value="Mmp37"/>
    <property type="match status" value="1"/>
</dbReference>
<evidence type="ECO:0000256" key="17">
    <source>
        <dbReference type="ARBA" id="ARBA00023264"/>
    </source>
</evidence>
<proteinExistence type="inferred from homology"/>
<keyword evidence="12" id="KW-0460">Magnesium</keyword>
<evidence type="ECO:0000256" key="13">
    <source>
        <dbReference type="ARBA" id="ARBA00023098"/>
    </source>
</evidence>
<keyword evidence="9" id="KW-0808">Transferase</keyword>
<accession>A0A9P6W1X7</accession>
<evidence type="ECO:0000256" key="1">
    <source>
        <dbReference type="ARBA" id="ARBA00001946"/>
    </source>
</evidence>
<keyword evidence="8" id="KW-0444">Lipid biosynthesis</keyword>
<comment type="subcellular location">
    <subcellularLocation>
        <location evidence="2">Mitochondrion inner membrane</location>
        <topology evidence="2">Peripheral membrane protein</topology>
        <orientation evidence="2">Matrix side</orientation>
    </subcellularLocation>
</comment>
<evidence type="ECO:0000256" key="9">
    <source>
        <dbReference type="ARBA" id="ARBA00022679"/>
    </source>
</evidence>
<dbReference type="PANTHER" id="PTHR13619">
    <property type="entry name" value="PHOSPHATIDATE CYTIDYLYLTRANSFERASE, MITOCHONDRIAL"/>
    <property type="match status" value="1"/>
</dbReference>
<keyword evidence="10" id="KW-0548">Nucleotidyltransferase</keyword>
<sequence>MIRSKLSHANSLRVMYRRTYMSTNQLRSNVSETVSPDKKSDETILHIKTDIQPSSVSQHNELSMLEKEMKRISDLSNNITDHTSIITELPPNFGLNQFISIDHEIETDLQHIVQSFNTPIEVAIGYGSGVFEQAGYNTTATEKPQIDMILGVTSAEEFHRNNLIQNPDHYSMMKYFGSSALSKFQDIGAGLYFNPFTEILGHQVKYGIVSMDKLLKDLSQWDSFYLAGRLQKPVKFLKHNMSVMYWNQINLRNAATLAKHLTLKKSGLKSIDIISIDEFQFFKEITGLSYLGDIRYKLGGENPNKINNIVTKNLDKFRYYYRPIWEDVIVNGHHYLPHGYTYDNAEHLLRNRIAKSSTIQTAKGILTAGAAKSIKYAWKKKVKAWKSH</sequence>
<dbReference type="AlphaFoldDB" id="A0A9P6W1X7"/>
<evidence type="ECO:0000313" key="20">
    <source>
        <dbReference type="Proteomes" id="UP000750334"/>
    </source>
</evidence>
<keyword evidence="15" id="KW-0472">Membrane</keyword>
<comment type="similarity">
    <text evidence="5">Belongs to the TAM41 family.</text>
</comment>
<evidence type="ECO:0000256" key="4">
    <source>
        <dbReference type="ARBA" id="ARBA00005189"/>
    </source>
</evidence>
<keyword evidence="14" id="KW-0496">Mitochondrion</keyword>
<dbReference type="EC" id="2.7.7.41" evidence="6"/>
<dbReference type="EMBL" id="PUHR01000180">
    <property type="protein sequence ID" value="KAG0660152.1"/>
    <property type="molecule type" value="Genomic_DNA"/>
</dbReference>
<keyword evidence="13" id="KW-0443">Lipid metabolism</keyword>
<dbReference type="PANTHER" id="PTHR13619:SF0">
    <property type="entry name" value="PHOSPHATIDATE CYTIDYLYLTRANSFERASE, MITOCHONDRIAL"/>
    <property type="match status" value="1"/>
</dbReference>
<comment type="cofactor">
    <cofactor evidence="1">
        <name>Mg(2+)</name>
        <dbReference type="ChEBI" id="CHEBI:18420"/>
    </cofactor>
</comment>
<dbReference type="OrthoDB" id="341477at2759"/>
<dbReference type="GO" id="GO:0032049">
    <property type="term" value="P:cardiolipin biosynthetic process"/>
    <property type="evidence" value="ECO:0007669"/>
    <property type="project" value="InterPro"/>
</dbReference>
<evidence type="ECO:0000313" key="19">
    <source>
        <dbReference type="EMBL" id="KAG0660152.1"/>
    </source>
</evidence>
<dbReference type="Proteomes" id="UP000750334">
    <property type="component" value="Unassembled WGS sequence"/>
</dbReference>
<comment type="pathway">
    <text evidence="4">Lipid metabolism.</text>
</comment>
<evidence type="ECO:0000256" key="5">
    <source>
        <dbReference type="ARBA" id="ARBA00005458"/>
    </source>
</evidence>
<evidence type="ECO:0000256" key="3">
    <source>
        <dbReference type="ARBA" id="ARBA00005119"/>
    </source>
</evidence>
<reference evidence="19 20" key="1">
    <citation type="submission" date="2020-11" db="EMBL/GenBank/DDBJ databases">
        <title>Kefir isolates.</title>
        <authorList>
            <person name="Marcisauskas S."/>
            <person name="Kim Y."/>
            <person name="Blasche S."/>
        </authorList>
    </citation>
    <scope>NUCLEOTIDE SEQUENCE [LARGE SCALE GENOMIC DNA]</scope>
    <source>
        <strain evidence="19 20">OG2</strain>
    </source>
</reference>
<evidence type="ECO:0000256" key="11">
    <source>
        <dbReference type="ARBA" id="ARBA00022792"/>
    </source>
</evidence>
<keyword evidence="20" id="KW-1185">Reference proteome</keyword>
<evidence type="ECO:0000256" key="2">
    <source>
        <dbReference type="ARBA" id="ARBA00004443"/>
    </source>
</evidence>
<name>A0A9P6W1X7_MAUEX</name>
<protein>
    <recommendedName>
        <fullName evidence="7">Phosphatidate cytidylyltransferase, mitochondrial</fullName>
        <ecNumber evidence="6">2.7.7.41</ecNumber>
    </recommendedName>
    <alternativeName>
        <fullName evidence="18">CDP-diacylglycerol synthase</fullName>
    </alternativeName>
</protein>
<dbReference type="GO" id="GO:0016024">
    <property type="term" value="P:CDP-diacylglycerol biosynthetic process"/>
    <property type="evidence" value="ECO:0007669"/>
    <property type="project" value="TreeGrafter"/>
</dbReference>
<keyword evidence="16" id="KW-0594">Phospholipid biosynthesis</keyword>
<dbReference type="GO" id="GO:0005743">
    <property type="term" value="C:mitochondrial inner membrane"/>
    <property type="evidence" value="ECO:0007669"/>
    <property type="project" value="UniProtKB-SubCell"/>
</dbReference>
<evidence type="ECO:0000256" key="8">
    <source>
        <dbReference type="ARBA" id="ARBA00022516"/>
    </source>
</evidence>
<evidence type="ECO:0000256" key="6">
    <source>
        <dbReference type="ARBA" id="ARBA00012487"/>
    </source>
</evidence>
<evidence type="ECO:0000256" key="14">
    <source>
        <dbReference type="ARBA" id="ARBA00023128"/>
    </source>
</evidence>